<keyword evidence="4" id="KW-0325">Glycoprotein</keyword>
<keyword evidence="8" id="KW-1185">Reference proteome</keyword>
<dbReference type="OMA" id="CEHRIEN"/>
<feature type="compositionally biased region" description="Basic and acidic residues" evidence="5">
    <location>
        <begin position="34"/>
        <end position="49"/>
    </location>
</feature>
<reference evidence="9" key="2">
    <citation type="submission" date="2025-08" db="UniProtKB">
        <authorList>
            <consortium name="RefSeq"/>
        </authorList>
    </citation>
    <scope>IDENTIFICATION</scope>
    <source>
        <strain evidence="9">S238N-H82</strain>
        <tissue evidence="9">Testes</tissue>
    </source>
</reference>
<dbReference type="PANTHER" id="PTHR15031">
    <property type="entry name" value="CARTILAGE INTERMEDIATE LAYER PROTEIN CLIP"/>
    <property type="match status" value="1"/>
</dbReference>
<reference evidence="8" key="1">
    <citation type="journal article" date="2020" name="Nat. Ecol. Evol.">
        <title>Deeply conserved synteny resolves early events in vertebrate evolution.</title>
        <authorList>
            <person name="Simakov O."/>
            <person name="Marletaz F."/>
            <person name="Yue J.X."/>
            <person name="O'Connell B."/>
            <person name="Jenkins J."/>
            <person name="Brandt A."/>
            <person name="Calef R."/>
            <person name="Tung C.H."/>
            <person name="Huang T.K."/>
            <person name="Schmutz J."/>
            <person name="Satoh N."/>
            <person name="Yu J.K."/>
            <person name="Putnam N.H."/>
            <person name="Green R.E."/>
            <person name="Rokhsar D.S."/>
        </authorList>
    </citation>
    <scope>NUCLEOTIDE SEQUENCE [LARGE SCALE GENOMIC DNA]</scope>
    <source>
        <strain evidence="8">S238N-H82</strain>
    </source>
</reference>
<organism evidence="8 9">
    <name type="scientific">Branchiostoma floridae</name>
    <name type="common">Florida lancelet</name>
    <name type="synonym">Amphioxus</name>
    <dbReference type="NCBI Taxonomy" id="7739"/>
    <lineage>
        <taxon>Eukaryota</taxon>
        <taxon>Metazoa</taxon>
        <taxon>Chordata</taxon>
        <taxon>Cephalochordata</taxon>
        <taxon>Leptocardii</taxon>
        <taxon>Amphioxiformes</taxon>
        <taxon>Branchiostomatidae</taxon>
        <taxon>Branchiostoma</taxon>
    </lineage>
</organism>
<feature type="region of interest" description="Disordered" evidence="5">
    <location>
        <begin position="25"/>
        <end position="55"/>
    </location>
</feature>
<evidence type="ECO:0000256" key="5">
    <source>
        <dbReference type="SAM" id="MobiDB-lite"/>
    </source>
</evidence>
<dbReference type="InterPro" id="IPR039675">
    <property type="entry name" value="CILP1/CILP2"/>
</dbReference>
<feature type="domain" description="WxxW" evidence="7">
    <location>
        <begin position="56"/>
        <end position="140"/>
    </location>
</feature>
<dbReference type="InterPro" id="IPR025155">
    <property type="entry name" value="WxxW_domain"/>
</dbReference>
<feature type="chain" id="PRO_5039944298" evidence="6">
    <location>
        <begin position="21"/>
        <end position="141"/>
    </location>
</feature>
<dbReference type="KEGG" id="bfo:118410181"/>
<dbReference type="OrthoDB" id="6049857at2759"/>
<name>A0A9J7KPC1_BRAFL</name>
<evidence type="ECO:0000256" key="6">
    <source>
        <dbReference type="SAM" id="SignalP"/>
    </source>
</evidence>
<evidence type="ECO:0000256" key="1">
    <source>
        <dbReference type="ARBA" id="ARBA00004613"/>
    </source>
</evidence>
<evidence type="ECO:0000259" key="7">
    <source>
        <dbReference type="Pfam" id="PF13330"/>
    </source>
</evidence>
<dbReference type="Proteomes" id="UP000001554">
    <property type="component" value="Chromosome 1"/>
</dbReference>
<evidence type="ECO:0000313" key="9">
    <source>
        <dbReference type="RefSeq" id="XP_035667617.1"/>
    </source>
</evidence>
<keyword evidence="2" id="KW-0964">Secreted</keyword>
<feature type="signal peptide" evidence="6">
    <location>
        <begin position="1"/>
        <end position="20"/>
    </location>
</feature>
<dbReference type="Pfam" id="PF13330">
    <property type="entry name" value="Mucin2_WxxW"/>
    <property type="match status" value="1"/>
</dbReference>
<dbReference type="GeneID" id="118410181"/>
<sequence length="141" mass="15928">MAIKLFLTVGLVFLAAGTAAERLEEEGSSMADEQGEKSKDVPAEKRVQDARGSSGWTRWFDRDDPLPTADYEALCELRIENPGKICDRPSGIQARVKGKNTPASETREYFVKFSPHEGLVCMDAHQLDRRCEDYEVRFWCP</sequence>
<proteinExistence type="predicted"/>
<evidence type="ECO:0000256" key="3">
    <source>
        <dbReference type="ARBA" id="ARBA00022729"/>
    </source>
</evidence>
<evidence type="ECO:0000313" key="8">
    <source>
        <dbReference type="Proteomes" id="UP000001554"/>
    </source>
</evidence>
<dbReference type="PANTHER" id="PTHR15031:SF4">
    <property type="entry name" value="CARTILAGE INTERMEDIATE LAYER PROTEIN 1"/>
    <property type="match status" value="1"/>
</dbReference>
<dbReference type="AlphaFoldDB" id="A0A9J7KPC1"/>
<gene>
    <name evidence="9" type="primary">LOC118410181</name>
</gene>
<dbReference type="RefSeq" id="XP_035667617.1">
    <property type="nucleotide sequence ID" value="XM_035811724.1"/>
</dbReference>
<dbReference type="GO" id="GO:0005576">
    <property type="term" value="C:extracellular region"/>
    <property type="evidence" value="ECO:0007669"/>
    <property type="project" value="UniProtKB-SubCell"/>
</dbReference>
<keyword evidence="3 6" id="KW-0732">Signal</keyword>
<comment type="subcellular location">
    <subcellularLocation>
        <location evidence="1">Secreted</location>
    </subcellularLocation>
</comment>
<protein>
    <submittedName>
        <fullName evidence="9">Cartilage intermediate layer protein 2-like isoform X1</fullName>
    </submittedName>
</protein>
<evidence type="ECO:0000256" key="4">
    <source>
        <dbReference type="ARBA" id="ARBA00023180"/>
    </source>
</evidence>
<accession>A0A9J7KPC1</accession>
<evidence type="ECO:0000256" key="2">
    <source>
        <dbReference type="ARBA" id="ARBA00022525"/>
    </source>
</evidence>